<dbReference type="Proteomes" id="UP000058114">
    <property type="component" value="Chromosome"/>
</dbReference>
<feature type="signal peptide" evidence="1">
    <location>
        <begin position="1"/>
        <end position="21"/>
    </location>
</feature>
<organism evidence="2 3">
    <name type="scientific">Aeromonas schubertii</name>
    <dbReference type="NCBI Taxonomy" id="652"/>
    <lineage>
        <taxon>Bacteria</taxon>
        <taxon>Pseudomonadati</taxon>
        <taxon>Pseudomonadota</taxon>
        <taxon>Gammaproteobacteria</taxon>
        <taxon>Aeromonadales</taxon>
        <taxon>Aeromonadaceae</taxon>
        <taxon>Aeromonas</taxon>
    </lineage>
</organism>
<reference evidence="2 3" key="2">
    <citation type="journal article" date="2016" name="Genome Announc.">
        <title>Complete Genome Sequence of the Highly Virulent Aeromonas schubertii Strain WL1483, Isolated from Diseased Snakehead Fish (Channa argus) in China.</title>
        <authorList>
            <person name="Liu L."/>
            <person name="Li N."/>
            <person name="Zhang D."/>
            <person name="Fu X."/>
            <person name="Shi C."/>
            <person name="Lin Q."/>
            <person name="Hao G."/>
        </authorList>
    </citation>
    <scope>NUCLEOTIDE SEQUENCE [LARGE SCALE GENOMIC DNA]</scope>
    <source>
        <strain evidence="2 3">WL1483</strain>
    </source>
</reference>
<dbReference type="InterPro" id="IPR007332">
    <property type="entry name" value="DUF411"/>
</dbReference>
<evidence type="ECO:0000313" key="2">
    <source>
        <dbReference type="EMBL" id="ALP42282.1"/>
    </source>
</evidence>
<proteinExistence type="predicted"/>
<reference evidence="3" key="1">
    <citation type="submission" date="2015-10" db="EMBL/GenBank/DDBJ databases">
        <title>Complete Genome Sequence of Aeromonas schubertii strain WL1483.</title>
        <authorList>
            <person name="Liu L."/>
        </authorList>
    </citation>
    <scope>NUCLEOTIDE SEQUENCE [LARGE SCALE GENOMIC DNA]</scope>
    <source>
        <strain evidence="3">WL1483</strain>
    </source>
</reference>
<evidence type="ECO:0008006" key="4">
    <source>
        <dbReference type="Google" id="ProtNLM"/>
    </source>
</evidence>
<evidence type="ECO:0000256" key="1">
    <source>
        <dbReference type="SAM" id="SignalP"/>
    </source>
</evidence>
<dbReference type="Pfam" id="PF04214">
    <property type="entry name" value="DUF411"/>
    <property type="match status" value="1"/>
</dbReference>
<evidence type="ECO:0000313" key="3">
    <source>
        <dbReference type="Proteomes" id="UP000058114"/>
    </source>
</evidence>
<protein>
    <recommendedName>
        <fullName evidence="4">Metal-binding protein</fullName>
    </recommendedName>
</protein>
<dbReference type="InterPro" id="IPR036249">
    <property type="entry name" value="Thioredoxin-like_sf"/>
</dbReference>
<dbReference type="RefSeq" id="WP_060588120.1">
    <property type="nucleotide sequence ID" value="NZ_CP013067.1"/>
</dbReference>
<accession>A0A0S2SKQ7</accession>
<name>A0A0S2SKQ7_9GAMM</name>
<feature type="chain" id="PRO_5006604513" description="Metal-binding protein" evidence="1">
    <location>
        <begin position="22"/>
        <end position="144"/>
    </location>
</feature>
<dbReference type="EMBL" id="CP013067">
    <property type="protein sequence ID" value="ALP42282.1"/>
    <property type="molecule type" value="Genomic_DNA"/>
</dbReference>
<dbReference type="PATRIC" id="fig|652.5.peg.4358"/>
<sequence length="144" mass="15443">MKLASRLLAMMAGVAAFSAVAGQSMTVYESPYCGCCKGWVKHMEENGFDVKVVETNDLATAKARYGIRPELSSCHTGIVEGYVVEGHVPAADVKRLLKEKPAIQGLTIPGMPQSAPGMDIPGHPYEVLSMNKEGKTARWSAYPG</sequence>
<dbReference type="KEGG" id="asr:WL1483_2863"/>
<keyword evidence="1" id="KW-0732">Signal</keyword>
<dbReference type="AlphaFoldDB" id="A0A0S2SKQ7"/>
<gene>
    <name evidence="2" type="ORF">WL1483_2863</name>
</gene>
<dbReference type="SUPFAM" id="SSF52833">
    <property type="entry name" value="Thioredoxin-like"/>
    <property type="match status" value="1"/>
</dbReference>